<reference evidence="15" key="1">
    <citation type="submission" date="2021-02" db="EMBL/GenBank/DDBJ databases">
        <authorList>
            <person name="Nowell W R."/>
        </authorList>
    </citation>
    <scope>NUCLEOTIDE SEQUENCE</scope>
</reference>
<feature type="domain" description="Myosin motor" evidence="12">
    <location>
        <begin position="100"/>
        <end position="810"/>
    </location>
</feature>
<dbReference type="Gene3D" id="2.30.30.360">
    <property type="entry name" value="Myosin S1 fragment, N-terminal"/>
    <property type="match status" value="1"/>
</dbReference>
<keyword evidence="6 9" id="KW-0518">Myosin</keyword>
<dbReference type="Gene3D" id="1.20.5.4820">
    <property type="match status" value="1"/>
</dbReference>
<dbReference type="Gene3D" id="3.40.850.10">
    <property type="entry name" value="Kinesin motor domain"/>
    <property type="match status" value="2"/>
</dbReference>
<feature type="region of interest" description="Actin-binding" evidence="9">
    <location>
        <begin position="1051"/>
        <end position="1073"/>
    </location>
</feature>
<comment type="similarity">
    <text evidence="1 9">Belongs to the TRAFAC class myosin-kinesin ATPase superfamily. Myosin family.</text>
</comment>
<dbReference type="Gene3D" id="1.10.10.820">
    <property type="match status" value="1"/>
</dbReference>
<dbReference type="PROSITE" id="PS51456">
    <property type="entry name" value="MYOSIN_MOTOR"/>
    <property type="match status" value="2"/>
</dbReference>
<gene>
    <name evidence="14" type="ORF">CJN711_LOCUS1521</name>
    <name evidence="15" type="ORF">KQP761_LOCUS2638</name>
</gene>
<dbReference type="GO" id="GO:0051015">
    <property type="term" value="F:actin filament binding"/>
    <property type="evidence" value="ECO:0007669"/>
    <property type="project" value="InterPro"/>
</dbReference>
<dbReference type="GO" id="GO:0045177">
    <property type="term" value="C:apical part of cell"/>
    <property type="evidence" value="ECO:0007669"/>
    <property type="project" value="UniProtKB-ARBA"/>
</dbReference>
<dbReference type="FunFam" id="3.40.850.10:FF:000101">
    <property type="entry name" value="Slow myosin heavy chain 2"/>
    <property type="match status" value="1"/>
</dbReference>
<dbReference type="PRINTS" id="PR00193">
    <property type="entry name" value="MYOSINHEAVY"/>
</dbReference>
<evidence type="ECO:0000313" key="16">
    <source>
        <dbReference type="Proteomes" id="UP000663834"/>
    </source>
</evidence>
<dbReference type="InterPro" id="IPR000048">
    <property type="entry name" value="IQ_motif_EF-hand-BS"/>
</dbReference>
<evidence type="ECO:0000259" key="13">
    <source>
        <dbReference type="PROSITE" id="PS51844"/>
    </source>
</evidence>
<dbReference type="SUPFAM" id="SSF90257">
    <property type="entry name" value="Myosin rod fragments"/>
    <property type="match status" value="3"/>
</dbReference>
<organism evidence="15 16">
    <name type="scientific">Rotaria magnacalcarata</name>
    <dbReference type="NCBI Taxonomy" id="392030"/>
    <lineage>
        <taxon>Eukaryota</taxon>
        <taxon>Metazoa</taxon>
        <taxon>Spiralia</taxon>
        <taxon>Gnathifera</taxon>
        <taxon>Rotifera</taxon>
        <taxon>Eurotatoria</taxon>
        <taxon>Bdelloidea</taxon>
        <taxon>Philodinida</taxon>
        <taxon>Philodinidae</taxon>
        <taxon>Rotaria</taxon>
    </lineage>
</organism>
<accession>A0A815ADM1</accession>
<feature type="compositionally biased region" description="Polar residues" evidence="11">
    <location>
        <begin position="2340"/>
        <end position="2371"/>
    </location>
</feature>
<dbReference type="Gene3D" id="1.20.120.720">
    <property type="entry name" value="Myosin VI head, motor domain, U50 subdomain"/>
    <property type="match status" value="2"/>
</dbReference>
<feature type="region of interest" description="Disordered" evidence="11">
    <location>
        <begin position="2336"/>
        <end position="2371"/>
    </location>
</feature>
<feature type="region of interest" description="Disordered" evidence="11">
    <location>
        <begin position="2295"/>
        <end position="2319"/>
    </location>
</feature>
<dbReference type="FunFam" id="3.30.70.1590:FF:000001">
    <property type="entry name" value="Myosin heavy chain"/>
    <property type="match status" value="1"/>
</dbReference>
<evidence type="ECO:0000256" key="6">
    <source>
        <dbReference type="ARBA" id="ARBA00023123"/>
    </source>
</evidence>
<feature type="compositionally biased region" description="Polar residues" evidence="11">
    <location>
        <begin position="2307"/>
        <end position="2319"/>
    </location>
</feature>
<dbReference type="InterPro" id="IPR008989">
    <property type="entry name" value="Myosin_S1_N"/>
</dbReference>
<evidence type="ECO:0000256" key="8">
    <source>
        <dbReference type="ARBA" id="ARBA00023203"/>
    </source>
</evidence>
<dbReference type="OrthoDB" id="10254995at2759"/>
<evidence type="ECO:0000256" key="11">
    <source>
        <dbReference type="SAM" id="MobiDB-lite"/>
    </source>
</evidence>
<feature type="region of interest" description="Actin-binding" evidence="9">
    <location>
        <begin position="688"/>
        <end position="710"/>
    </location>
</feature>
<dbReference type="SMART" id="SM00015">
    <property type="entry name" value="IQ"/>
    <property type="match status" value="1"/>
</dbReference>
<dbReference type="Gene3D" id="1.20.58.530">
    <property type="match status" value="2"/>
</dbReference>
<evidence type="ECO:0000256" key="1">
    <source>
        <dbReference type="ARBA" id="ARBA00008314"/>
    </source>
</evidence>
<keyword evidence="5 10" id="KW-0175">Coiled coil</keyword>
<dbReference type="InterPro" id="IPR036961">
    <property type="entry name" value="Kinesin_motor_dom_sf"/>
</dbReference>
<dbReference type="FunFam" id="1.10.10.820:FF:000001">
    <property type="entry name" value="Myosin heavy chain"/>
    <property type="match status" value="1"/>
</dbReference>
<dbReference type="Proteomes" id="UP000663855">
    <property type="component" value="Unassembled WGS sequence"/>
</dbReference>
<evidence type="ECO:0000256" key="2">
    <source>
        <dbReference type="ARBA" id="ARBA00022741"/>
    </source>
</evidence>
<dbReference type="FunFam" id="1.20.58.530:FF:000003">
    <property type="entry name" value="Myosin heavy chain 10"/>
    <property type="match status" value="2"/>
</dbReference>
<dbReference type="InterPro" id="IPR027417">
    <property type="entry name" value="P-loop_NTPase"/>
</dbReference>
<evidence type="ECO:0008006" key="17">
    <source>
        <dbReference type="Google" id="ProtNLM"/>
    </source>
</evidence>
<dbReference type="EMBL" id="CAJNOW010000164">
    <property type="protein sequence ID" value="CAF1258002.1"/>
    <property type="molecule type" value="Genomic_DNA"/>
</dbReference>
<dbReference type="SUPFAM" id="SSF52540">
    <property type="entry name" value="P-loop containing nucleoside triphosphate hydrolases"/>
    <property type="match status" value="2"/>
</dbReference>
<keyword evidence="3 9" id="KW-0067">ATP-binding</keyword>
<dbReference type="InterPro" id="IPR002928">
    <property type="entry name" value="Myosin_tail"/>
</dbReference>
<evidence type="ECO:0000256" key="10">
    <source>
        <dbReference type="SAM" id="Coils"/>
    </source>
</evidence>
<dbReference type="GO" id="GO:0016020">
    <property type="term" value="C:membrane"/>
    <property type="evidence" value="ECO:0007669"/>
    <property type="project" value="TreeGrafter"/>
</dbReference>
<keyword evidence="8 9" id="KW-0009">Actin-binding</keyword>
<dbReference type="GO" id="GO:0005737">
    <property type="term" value="C:cytoplasm"/>
    <property type="evidence" value="ECO:0007669"/>
    <property type="project" value="UniProtKB-ARBA"/>
</dbReference>
<evidence type="ECO:0000313" key="15">
    <source>
        <dbReference type="EMBL" id="CAF1258002.1"/>
    </source>
</evidence>
<keyword evidence="2 9" id="KW-0547">Nucleotide-binding</keyword>
<comment type="caution">
    <text evidence="9">Lacks conserved residue(s) required for the propagation of feature annotation.</text>
</comment>
<dbReference type="Proteomes" id="UP000663834">
    <property type="component" value="Unassembled WGS sequence"/>
</dbReference>
<keyword evidence="4" id="KW-0112">Calmodulin-binding</keyword>
<dbReference type="FunFam" id="2.30.30.360:FF:000001">
    <property type="entry name" value="Myosin heavy chain"/>
    <property type="match status" value="1"/>
</dbReference>
<evidence type="ECO:0000313" key="14">
    <source>
        <dbReference type="EMBL" id="CAF0984344.1"/>
    </source>
</evidence>
<dbReference type="Gene3D" id="1.20.5.340">
    <property type="match status" value="2"/>
</dbReference>
<dbReference type="FunFam" id="1.20.120.720:FF:000001">
    <property type="entry name" value="Myosin heavy chain, muscle"/>
    <property type="match status" value="1"/>
</dbReference>
<dbReference type="InterPro" id="IPR001609">
    <property type="entry name" value="Myosin_head_motor_dom-like"/>
</dbReference>
<evidence type="ECO:0000256" key="9">
    <source>
        <dbReference type="PROSITE-ProRule" id="PRU00782"/>
    </source>
</evidence>
<dbReference type="SMART" id="SM00242">
    <property type="entry name" value="MYSc"/>
    <property type="match status" value="2"/>
</dbReference>
<dbReference type="InterPro" id="IPR004009">
    <property type="entry name" value="SH3_Myosin"/>
</dbReference>
<protein>
    <recommendedName>
        <fullName evidence="17">Myosin heavy chain</fullName>
    </recommendedName>
</protein>
<sequence>MPTSTNNKSDGVMDNGHEPAEMKYLRSIDMTSKDSITDATTANEWAAKKFVWVPDEHEGFVRGQVRQEQMDGQLLVDLENGKHVTIHKDDTQRVNPPKFSKIEDMSELTCLNDASVLYNLKERYYSGLIYTYSGLFCVVVNPYKRLPIYSENVIEMYKGKKHEQMPPHIFAIAGDAYRLMLQNREDQSILCTGESGAGKTENTKKVIQYLAYIAAAPKSSQRQPVTNINQYQQPISATKASDASGELEAQLLQANPILEAFGNAKTVKKDNSSRFGKFIRINFDTSGFIAGASIETYLLEKSRTIRQAKEERAFHIFYQLLRGANTKMITDYLLEDFSRYRYLTHGNVTIAGVDDGEEFQNTVKAMQIMNMSHDDLNSIFRMISAVLQIGNILFKQERNSDQVTLPDDTVAQKVCHLLGIPVTDFVRSFLKPKLKVGRDFVTKAQTQTQVDYAVEAISKAIYERMFKWIVTRINKSLDQSKRQGSSFIGILDIAGFEIFQLNSFEQLCINYTNEKLQQLFNHTMFVLEQEEYRRENIDWEFMDFGLDLQPTIDLIEKQMGILSLLDEECWFPKATDRTYVDKLINARAQHPKFGKPNYKAPADFSIIHYAGKVEYSAEQWLMKNMDPLNDNVVALLQTSNDTFTREIWKDAEVVGLSAPDPNDATQSLKANIKKGMFRTVGQLYKEQLTKLMGTLKNTNPNFVRCILPNHHKKAGVIHSPLVLEQLRCNGVLEGIRIYRNGFPDRILFQEFRQRYELLCPNVIPKGFMDGKAASQKMIKEFELHDNLYRIGLTKIFFRSGVLGHLEEERAVVVDYAVEAISKAIYERMFKWIVTRINKSLDRSKRQGSSFIGILDIAGFEIFQLNSFEQLCINYTNEKLQQLFNHTMFVLEQEEYRRENIDWEFMDFGLDLQPTIDLIEKQMGILSLLDEECWFPKATDRTYVDKLINAHAQHPKFGKPNYKAPADFSIIHYAGKVEYSAEQWLMKNMDPLNDNVVALLQTSNDVFTREIWKDAEIVGLSAADPNDATSSLKANIKKGMFRTVGQLYKEQLTKLMGTLKNTNPNFVRCILPNHHKKAGIIHSPLVLEQLRCNGVLEGIRICRNGFPNRILFQEFRQRYELLCPNVIPKGFMDGKAASQKMIKELELDDNLYRIGLTKIFFRSGVLGHLEEERDLKLTDIITQLQALCRGVLARKNYQRRIQQLNAIRVIQRNGRALMKIRNWKWWRLFTKIKPLLQVTRQDEELTQKQEEIRRMKADMESRTSQMQETEHQLQMVQQERTVINERLIHLTEALVESDENLRRVQTRKMELENMVQEIEQRLEEEMERSNGWTNERKLIEQKLQDTTEQLEEEEHGRQKLQIERVQFEGKIKNFEDVVASQQNELGKLQKERKFLEDKLQEVVHQQQDEGEKLKNLLRLKTKQESQCADLEERLKREIELRQKLEREIRRLEGEVQELREQLQDRVQQIHDLQVHLARREEELTQAVTNIETEAATKVTFQRQIREFQTSIQDLQDDMESEKESRKRLEREKRELMEENESLRNELLDRKDINQVMLEREKKRDEEVLTLKRSLEQVHEERESVIGELRLKYTKQIEDLTSQFENTKKQFQTIAKDRQQQQSDLTDRDNEIKNLNVQKQEIERKRRQLETYVQELQHKFNETERIKNENLDKLQRYQQDIETINAAFIETEQRAQNSERSIAMFRQDIQELQENLQEENRQKMNALAKLRQTEDLLNEFKDQLDDKEEERHKTESKILQLTQQNTELRRQAELVNVEQMDELRRQFQREKETLLKQFDDEKLLNTKLTKSNQKFSNDIADITVELERYRTIVQNVEKQQRSFDKRIQDEKILQDKLRQERDQNEREIREKETQRLNLLRDVEERTLAYDDLDKRFRQLRTELDDMLSTKDDIGKNIHELERIKRALETTVDEQKQQIIELEDELQTAEDARLRCEVNIGALKQQMEKHAHESNEQIEDRIRSLNKQLKEYELELDEERKSKQQVLQQRKKLEIDVQDSRLQIDEANKQKEEALRNARRLQTQIREVTREMEEIKVIRNESMMNAKEWQTKIKSLEQSLQQLMDEKDLADRQRRQALAERDELQQELASLGSGKGAFIDEKRRLEARIGQLEEELEEEQTNTEMIGDKHKKLAITVEQLMLDLAAEKANNQKAEAVRSNLERQNRELREKVEENEEFGKGKSRAMLGALEAKVHALEEQLDNEVREKQKLIRSIRTIEKRLRDATALADESRKQADVYKEQSEKAGMRVRNMKRREEELEEEVTQMKQRLRKALREKDEIEENPAYQRTRPSTAHNSSTSYVRTLVTSTKYYSELSDDDLQSEATNASVSETLNGGNSTIRNSVGSDFNNGNH</sequence>
<keyword evidence="7 9" id="KW-0505">Motor protein</keyword>
<evidence type="ECO:0000256" key="4">
    <source>
        <dbReference type="ARBA" id="ARBA00022860"/>
    </source>
</evidence>
<evidence type="ECO:0000256" key="3">
    <source>
        <dbReference type="ARBA" id="ARBA00022840"/>
    </source>
</evidence>
<dbReference type="FunFam" id="1.20.5.4820:FF:000002">
    <property type="entry name" value="Myosin heavy chain 10"/>
    <property type="match status" value="1"/>
</dbReference>
<dbReference type="CDD" id="cd01377">
    <property type="entry name" value="MYSc_class_II"/>
    <property type="match status" value="1"/>
</dbReference>
<dbReference type="GO" id="GO:0016459">
    <property type="term" value="C:myosin complex"/>
    <property type="evidence" value="ECO:0007669"/>
    <property type="project" value="UniProtKB-KW"/>
</dbReference>
<name>A0A815ADM1_9BILA</name>
<dbReference type="PANTHER" id="PTHR13140:SF857">
    <property type="entry name" value="MYOSIN-11"/>
    <property type="match status" value="1"/>
</dbReference>
<comment type="caution">
    <text evidence="15">The sequence shown here is derived from an EMBL/GenBank/DDBJ whole genome shotgun (WGS) entry which is preliminary data.</text>
</comment>
<dbReference type="PROSITE" id="PS50096">
    <property type="entry name" value="IQ"/>
    <property type="match status" value="1"/>
</dbReference>
<feature type="coiled-coil region" evidence="10">
    <location>
        <begin position="1237"/>
        <end position="1551"/>
    </location>
</feature>
<evidence type="ECO:0000259" key="12">
    <source>
        <dbReference type="PROSITE" id="PS51456"/>
    </source>
</evidence>
<proteinExistence type="inferred from homology"/>
<evidence type="ECO:0000256" key="5">
    <source>
        <dbReference type="ARBA" id="ARBA00023054"/>
    </source>
</evidence>
<dbReference type="Pfam" id="PF02736">
    <property type="entry name" value="Myosin_N"/>
    <property type="match status" value="1"/>
</dbReference>
<dbReference type="PANTHER" id="PTHR13140">
    <property type="entry name" value="MYOSIN"/>
    <property type="match status" value="1"/>
</dbReference>
<dbReference type="Pfam" id="PF01576">
    <property type="entry name" value="Myosin_tail_1"/>
    <property type="match status" value="1"/>
</dbReference>
<dbReference type="Pfam" id="PF00063">
    <property type="entry name" value="Myosin_head"/>
    <property type="match status" value="2"/>
</dbReference>
<dbReference type="GO" id="GO:0005524">
    <property type="term" value="F:ATP binding"/>
    <property type="evidence" value="ECO:0007669"/>
    <property type="project" value="UniProtKB-UniRule"/>
</dbReference>
<dbReference type="EMBL" id="CAJNOV010000102">
    <property type="protein sequence ID" value="CAF0984344.1"/>
    <property type="molecule type" value="Genomic_DNA"/>
</dbReference>
<feature type="domain" description="Myosin motor" evidence="12">
    <location>
        <begin position="815"/>
        <end position="1173"/>
    </location>
</feature>
<dbReference type="GO" id="GO:0000146">
    <property type="term" value="F:microfilament motor activity"/>
    <property type="evidence" value="ECO:0007669"/>
    <property type="project" value="TreeGrafter"/>
</dbReference>
<dbReference type="GO" id="GO:0005516">
    <property type="term" value="F:calmodulin binding"/>
    <property type="evidence" value="ECO:0007669"/>
    <property type="project" value="UniProtKB-KW"/>
</dbReference>
<dbReference type="GO" id="GO:0007015">
    <property type="term" value="P:actin filament organization"/>
    <property type="evidence" value="ECO:0007669"/>
    <property type="project" value="TreeGrafter"/>
</dbReference>
<dbReference type="Gene3D" id="3.30.70.1590">
    <property type="match status" value="1"/>
</dbReference>
<feature type="domain" description="Myosin N-terminal SH3-like" evidence="13">
    <location>
        <begin position="46"/>
        <end position="96"/>
    </location>
</feature>
<feature type="binding site" evidence="9">
    <location>
        <begin position="193"/>
        <end position="200"/>
    </location>
    <ligand>
        <name>ATP</name>
        <dbReference type="ChEBI" id="CHEBI:30616"/>
    </ligand>
</feature>
<dbReference type="PROSITE" id="PS51844">
    <property type="entry name" value="SH3_LIKE"/>
    <property type="match status" value="1"/>
</dbReference>
<evidence type="ECO:0000256" key="7">
    <source>
        <dbReference type="ARBA" id="ARBA00023175"/>
    </source>
</evidence>